<comment type="caution">
    <text evidence="1">The sequence shown here is derived from an EMBL/GenBank/DDBJ whole genome shotgun (WGS) entry which is preliminary data.</text>
</comment>
<proteinExistence type="predicted"/>
<keyword evidence="2" id="KW-1185">Reference proteome</keyword>
<protein>
    <submittedName>
        <fullName evidence="1">Uncharacterized protein</fullName>
    </submittedName>
</protein>
<dbReference type="Proteomes" id="UP000245609">
    <property type="component" value="Unassembled WGS sequence"/>
</dbReference>
<dbReference type="AlphaFoldDB" id="A0A2T9ZGW8"/>
<gene>
    <name evidence="1" type="ORF">BB560_001682</name>
</gene>
<organism evidence="1 2">
    <name type="scientific">Smittium megazygosporum</name>
    <dbReference type="NCBI Taxonomy" id="133381"/>
    <lineage>
        <taxon>Eukaryota</taxon>
        <taxon>Fungi</taxon>
        <taxon>Fungi incertae sedis</taxon>
        <taxon>Zoopagomycota</taxon>
        <taxon>Kickxellomycotina</taxon>
        <taxon>Harpellomycetes</taxon>
        <taxon>Harpellales</taxon>
        <taxon>Legeriomycetaceae</taxon>
        <taxon>Smittium</taxon>
    </lineage>
</organism>
<name>A0A2T9ZGW8_9FUNG</name>
<dbReference type="EMBL" id="MBFS01000188">
    <property type="protein sequence ID" value="PVV03810.1"/>
    <property type="molecule type" value="Genomic_DNA"/>
</dbReference>
<sequence>MIVDLTKYIQCTDKVISLTKEAENGHYADCITCFVDTYIKMMDGEYKIDPIKSLKSDKKMYKTLCVDEHPPDEYDLFPDQFSLIFSTASYYGNVEFFDSLVKYKSEYKISVPDLFTNISEGL</sequence>
<accession>A0A2T9ZGW8</accession>
<evidence type="ECO:0000313" key="1">
    <source>
        <dbReference type="EMBL" id="PVV03810.1"/>
    </source>
</evidence>
<evidence type="ECO:0000313" key="2">
    <source>
        <dbReference type="Proteomes" id="UP000245609"/>
    </source>
</evidence>
<reference evidence="1 2" key="1">
    <citation type="journal article" date="2018" name="MBio">
        <title>Comparative Genomics Reveals the Core Gene Toolbox for the Fungus-Insect Symbiosis.</title>
        <authorList>
            <person name="Wang Y."/>
            <person name="Stata M."/>
            <person name="Wang W."/>
            <person name="Stajich J.E."/>
            <person name="White M.M."/>
            <person name="Moncalvo J.M."/>
        </authorList>
    </citation>
    <scope>NUCLEOTIDE SEQUENCE [LARGE SCALE GENOMIC DNA]</scope>
    <source>
        <strain evidence="1 2">SC-DP-2</strain>
    </source>
</reference>